<sequence>MESYMRNQEAIKVTKKKLLGVLSHFNRPIVLTKNKRETSEKNFRPDPKNPEIMLDGYWTGKPVKIENGDFCAHYVTHKGEIWIGTYDGALPLKGLEPSGRQRYSLVMKEPKVYKITDYDKPNIEVDPILMDNFLQKNGAVTYTYFPTPIKNTIIKKTSSQSSVDEDFIGADKIVMRTSRVNQDRLRRLAISVFNGRCAISGIDLPNILICSHIKPWTDSSGAEKTDGDNALLLASNWDSVFDRGLITIMDDGDIKFSRLLSQSIRDSLGLSKNSSLDPRYLTEGRKAYLDFHRRHIFIAK</sequence>
<evidence type="ECO:0000259" key="1">
    <source>
        <dbReference type="Pfam" id="PF13391"/>
    </source>
</evidence>
<dbReference type="Pfam" id="PF13391">
    <property type="entry name" value="HNH_2"/>
    <property type="match status" value="1"/>
</dbReference>
<accession>E6PQ18</accession>
<feature type="domain" description="HNH nuclease" evidence="1">
    <location>
        <begin position="197"/>
        <end position="248"/>
    </location>
</feature>
<organism evidence="2">
    <name type="scientific">mine drainage metagenome</name>
    <dbReference type="NCBI Taxonomy" id="410659"/>
    <lineage>
        <taxon>unclassified sequences</taxon>
        <taxon>metagenomes</taxon>
        <taxon>ecological metagenomes</taxon>
    </lineage>
</organism>
<reference evidence="2" key="1">
    <citation type="submission" date="2009-10" db="EMBL/GenBank/DDBJ databases">
        <title>Diversity of trophic interactions inside an arsenic-rich microbial ecosystem.</title>
        <authorList>
            <person name="Bertin P.N."/>
            <person name="Heinrich-Salmeron A."/>
            <person name="Pelletier E."/>
            <person name="Goulhen-Chollet F."/>
            <person name="Arsene-Ploetze F."/>
            <person name="Gallien S."/>
            <person name="Calteau A."/>
            <person name="Vallenet D."/>
            <person name="Casiot C."/>
            <person name="Chane-Woon-Ming B."/>
            <person name="Giloteaux L."/>
            <person name="Barakat M."/>
            <person name="Bonnefoy V."/>
            <person name="Bruneel O."/>
            <person name="Chandler M."/>
            <person name="Cleiss J."/>
            <person name="Duran R."/>
            <person name="Elbaz-Poulichet F."/>
            <person name="Fonknechten N."/>
            <person name="Lauga B."/>
            <person name="Mornico D."/>
            <person name="Ortet P."/>
            <person name="Schaeffer C."/>
            <person name="Siguier P."/>
            <person name="Alexander Thil Smith A."/>
            <person name="Van Dorsselaer A."/>
            <person name="Weissenbach J."/>
            <person name="Medigue C."/>
            <person name="Le Paslier D."/>
        </authorList>
    </citation>
    <scope>NUCLEOTIDE SEQUENCE</scope>
</reference>
<evidence type="ECO:0000313" key="2">
    <source>
        <dbReference type="EMBL" id="CBH97022.1"/>
    </source>
</evidence>
<protein>
    <recommendedName>
        <fullName evidence="1">HNH nuclease domain-containing protein</fullName>
    </recommendedName>
</protein>
<name>E6PQ18_9ZZZZ</name>
<gene>
    <name evidence="2" type="ORF">CARN2_1632</name>
</gene>
<dbReference type="EMBL" id="CABM01000040">
    <property type="protein sequence ID" value="CBH97022.1"/>
    <property type="molecule type" value="Genomic_DNA"/>
</dbReference>
<dbReference type="InterPro" id="IPR003615">
    <property type="entry name" value="HNH_nuc"/>
</dbReference>
<comment type="caution">
    <text evidence="2">The sequence shown here is derived from an EMBL/GenBank/DDBJ whole genome shotgun (WGS) entry which is preliminary data.</text>
</comment>
<proteinExistence type="predicted"/>
<dbReference type="AlphaFoldDB" id="E6PQ18"/>